<accession>A0A6J7PB19</accession>
<dbReference type="AlphaFoldDB" id="A0A6J7PB19"/>
<feature type="domain" description="PIN" evidence="1">
    <location>
        <begin position="5"/>
        <end position="124"/>
    </location>
</feature>
<sequence>MDAFDADVLIYAAVPDHTLGRRVRHLFPAEATSSTGVVAGIGSVLLIPELLSKPLREGAESEVEALAALLGRLDLRPLDEATAELAAALGASHNLRAADAVHLATAVAAGADRFITNNTSDFKKAITEVEVVYPEELPEP</sequence>
<protein>
    <submittedName>
        <fullName evidence="2">Unannotated protein</fullName>
    </submittedName>
</protein>
<dbReference type="Gene3D" id="3.40.50.1010">
    <property type="entry name" value="5'-nuclease"/>
    <property type="match status" value="1"/>
</dbReference>
<evidence type="ECO:0000313" key="2">
    <source>
        <dbReference type="EMBL" id="CAB5002268.1"/>
    </source>
</evidence>
<dbReference type="EMBL" id="CAFBOG010000332">
    <property type="protein sequence ID" value="CAB5002268.1"/>
    <property type="molecule type" value="Genomic_DNA"/>
</dbReference>
<proteinExistence type="predicted"/>
<name>A0A6J7PB19_9ZZZZ</name>
<dbReference type="SUPFAM" id="SSF88723">
    <property type="entry name" value="PIN domain-like"/>
    <property type="match status" value="1"/>
</dbReference>
<reference evidence="2" key="1">
    <citation type="submission" date="2020-05" db="EMBL/GenBank/DDBJ databases">
        <authorList>
            <person name="Chiriac C."/>
            <person name="Salcher M."/>
            <person name="Ghai R."/>
            <person name="Kavagutti S V."/>
        </authorList>
    </citation>
    <scope>NUCLEOTIDE SEQUENCE</scope>
</reference>
<evidence type="ECO:0000259" key="1">
    <source>
        <dbReference type="Pfam" id="PF01850"/>
    </source>
</evidence>
<dbReference type="InterPro" id="IPR002716">
    <property type="entry name" value="PIN_dom"/>
</dbReference>
<dbReference type="Pfam" id="PF01850">
    <property type="entry name" value="PIN"/>
    <property type="match status" value="1"/>
</dbReference>
<dbReference type="InterPro" id="IPR029060">
    <property type="entry name" value="PIN-like_dom_sf"/>
</dbReference>
<gene>
    <name evidence="2" type="ORF">UFOPK3914_02212</name>
</gene>
<organism evidence="2">
    <name type="scientific">freshwater metagenome</name>
    <dbReference type="NCBI Taxonomy" id="449393"/>
    <lineage>
        <taxon>unclassified sequences</taxon>
        <taxon>metagenomes</taxon>
        <taxon>ecological metagenomes</taxon>
    </lineage>
</organism>